<comment type="caution">
    <text evidence="7">The sequence shown here is derived from an EMBL/GenBank/DDBJ whole genome shotgun (WGS) entry which is preliminary data.</text>
</comment>
<evidence type="ECO:0000256" key="5">
    <source>
        <dbReference type="PROSITE-ProRule" id="PRU00335"/>
    </source>
</evidence>
<dbReference type="Pfam" id="PF00440">
    <property type="entry name" value="TetR_N"/>
    <property type="match status" value="1"/>
</dbReference>
<evidence type="ECO:0000256" key="1">
    <source>
        <dbReference type="ARBA" id="ARBA00022491"/>
    </source>
</evidence>
<dbReference type="EMBL" id="SMLM01000002">
    <property type="protein sequence ID" value="TFZ02927.1"/>
    <property type="molecule type" value="Genomic_DNA"/>
</dbReference>
<evidence type="ECO:0000313" key="7">
    <source>
        <dbReference type="EMBL" id="TFZ02927.1"/>
    </source>
</evidence>
<dbReference type="OrthoDB" id="5523834at2"/>
<evidence type="ECO:0000313" key="8">
    <source>
        <dbReference type="Proteomes" id="UP000298180"/>
    </source>
</evidence>
<keyword evidence="3 5" id="KW-0238">DNA-binding</keyword>
<dbReference type="PANTHER" id="PTHR30055:SF175">
    <property type="entry name" value="HTH-TYPE TRANSCRIPTIONAL REPRESSOR KSTR2"/>
    <property type="match status" value="1"/>
</dbReference>
<dbReference type="InterPro" id="IPR050109">
    <property type="entry name" value="HTH-type_TetR-like_transc_reg"/>
</dbReference>
<dbReference type="PANTHER" id="PTHR30055">
    <property type="entry name" value="HTH-TYPE TRANSCRIPTIONAL REGULATOR RUTR"/>
    <property type="match status" value="1"/>
</dbReference>
<feature type="DNA-binding region" description="H-T-H motif" evidence="5">
    <location>
        <begin position="51"/>
        <end position="70"/>
    </location>
</feature>
<evidence type="ECO:0000256" key="2">
    <source>
        <dbReference type="ARBA" id="ARBA00023015"/>
    </source>
</evidence>
<organism evidence="7 8">
    <name type="scientific">Ramlibacter henchirensis</name>
    <dbReference type="NCBI Taxonomy" id="204072"/>
    <lineage>
        <taxon>Bacteria</taxon>
        <taxon>Pseudomonadati</taxon>
        <taxon>Pseudomonadota</taxon>
        <taxon>Betaproteobacteria</taxon>
        <taxon>Burkholderiales</taxon>
        <taxon>Comamonadaceae</taxon>
        <taxon>Ramlibacter</taxon>
    </lineage>
</organism>
<proteinExistence type="predicted"/>
<dbReference type="PRINTS" id="PR00455">
    <property type="entry name" value="HTHTETR"/>
</dbReference>
<dbReference type="SUPFAM" id="SSF48498">
    <property type="entry name" value="Tetracyclin repressor-like, C-terminal domain"/>
    <property type="match status" value="1"/>
</dbReference>
<dbReference type="InterPro" id="IPR001647">
    <property type="entry name" value="HTH_TetR"/>
</dbReference>
<dbReference type="AlphaFoldDB" id="A0A4Z0BUD1"/>
<dbReference type="GO" id="GO:0000976">
    <property type="term" value="F:transcription cis-regulatory region binding"/>
    <property type="evidence" value="ECO:0007669"/>
    <property type="project" value="TreeGrafter"/>
</dbReference>
<keyword evidence="2" id="KW-0805">Transcription regulation</keyword>
<protein>
    <submittedName>
        <fullName evidence="7">TetR/AcrR family transcriptional regulator</fullName>
    </submittedName>
</protein>
<reference evidence="7 8" key="1">
    <citation type="submission" date="2019-03" db="EMBL/GenBank/DDBJ databases">
        <title>Ramlibacter henchirensis DSM 14656, whole genome shotgun sequence.</title>
        <authorList>
            <person name="Zhang X."/>
            <person name="Feng G."/>
            <person name="Zhu H."/>
        </authorList>
    </citation>
    <scope>NUCLEOTIDE SEQUENCE [LARGE SCALE GENOMIC DNA]</scope>
    <source>
        <strain evidence="7 8">DSM 14656</strain>
    </source>
</reference>
<dbReference type="Proteomes" id="UP000298180">
    <property type="component" value="Unassembled WGS sequence"/>
</dbReference>
<accession>A0A4Z0BUD1</accession>
<dbReference type="Gene3D" id="1.10.357.10">
    <property type="entry name" value="Tetracycline Repressor, domain 2"/>
    <property type="match status" value="1"/>
</dbReference>
<dbReference type="InterPro" id="IPR009057">
    <property type="entry name" value="Homeodomain-like_sf"/>
</dbReference>
<gene>
    <name evidence="7" type="ORF">EZ313_16995</name>
</gene>
<keyword evidence="4" id="KW-0804">Transcription</keyword>
<dbReference type="RefSeq" id="WP_135264451.1">
    <property type="nucleotide sequence ID" value="NZ_SMLM01000002.1"/>
</dbReference>
<keyword evidence="1" id="KW-0678">Repressor</keyword>
<evidence type="ECO:0000259" key="6">
    <source>
        <dbReference type="PROSITE" id="PS50977"/>
    </source>
</evidence>
<keyword evidence="8" id="KW-1185">Reference proteome</keyword>
<dbReference type="Pfam" id="PF17932">
    <property type="entry name" value="TetR_C_24"/>
    <property type="match status" value="1"/>
</dbReference>
<dbReference type="InterPro" id="IPR041490">
    <property type="entry name" value="KstR2_TetR_C"/>
</dbReference>
<dbReference type="SUPFAM" id="SSF46689">
    <property type="entry name" value="Homeodomain-like"/>
    <property type="match status" value="1"/>
</dbReference>
<dbReference type="InterPro" id="IPR036271">
    <property type="entry name" value="Tet_transcr_reg_TetR-rel_C_sf"/>
</dbReference>
<sequence length="226" mass="25453">MLQTHFLRNGTMPRLDATEIDAKAQIKEYKESLIVESAAKLFHEKGFERTTIDDIAAELGFTKPFIYTYFASKDSILERVFDRIYEEVVSAASTDRLEEASPDQRLRHFVSGFIRKNLEHPEFSAVLLEDEKSLSAGKLEDMRIKQRRFHDQLTGLIKDCARAAGAEMNEPGLAALAIAGMVRCLHRWYSPNGRLGIEHVCEELTEVAMRIAGIATPSGSTLPHSR</sequence>
<dbReference type="PROSITE" id="PS50977">
    <property type="entry name" value="HTH_TETR_2"/>
    <property type="match status" value="1"/>
</dbReference>
<name>A0A4Z0BUD1_9BURK</name>
<feature type="domain" description="HTH tetR-type" evidence="6">
    <location>
        <begin position="28"/>
        <end position="88"/>
    </location>
</feature>
<evidence type="ECO:0000256" key="3">
    <source>
        <dbReference type="ARBA" id="ARBA00023125"/>
    </source>
</evidence>
<evidence type="ECO:0000256" key="4">
    <source>
        <dbReference type="ARBA" id="ARBA00023163"/>
    </source>
</evidence>
<dbReference type="GO" id="GO:0003700">
    <property type="term" value="F:DNA-binding transcription factor activity"/>
    <property type="evidence" value="ECO:0007669"/>
    <property type="project" value="TreeGrafter"/>
</dbReference>